<dbReference type="PROSITE" id="PS51257">
    <property type="entry name" value="PROKAR_LIPOPROTEIN"/>
    <property type="match status" value="1"/>
</dbReference>
<name>A0AAE3H5T7_9BACT</name>
<evidence type="ECO:0000313" key="1">
    <source>
        <dbReference type="EMBL" id="MCP9764536.1"/>
    </source>
</evidence>
<dbReference type="Proteomes" id="UP001204144">
    <property type="component" value="Unassembled WGS sequence"/>
</dbReference>
<dbReference type="EMBL" id="RJUF01000174">
    <property type="protein sequence ID" value="MCP9764536.1"/>
    <property type="molecule type" value="Genomic_DNA"/>
</dbReference>
<dbReference type="RefSeq" id="WP_255038229.1">
    <property type="nucleotide sequence ID" value="NZ_RJUF01000174.1"/>
</dbReference>
<gene>
    <name evidence="1" type="ORF">EGI31_16470</name>
</gene>
<accession>A0AAE3H5T7</accession>
<evidence type="ECO:0008006" key="3">
    <source>
        <dbReference type="Google" id="ProtNLM"/>
    </source>
</evidence>
<protein>
    <recommendedName>
        <fullName evidence="3">Lipocalin-like domain-containing protein</fullName>
    </recommendedName>
</protein>
<dbReference type="AlphaFoldDB" id="A0AAE3H5T7"/>
<reference evidence="1 2" key="1">
    <citation type="submission" date="2018-11" db="EMBL/GenBank/DDBJ databases">
        <title>Novel bacteria species description.</title>
        <authorList>
            <person name="Han J.-H."/>
        </authorList>
    </citation>
    <scope>NUCLEOTIDE SEQUENCE [LARGE SCALE GENOMIC DNA]</scope>
    <source>
        <strain evidence="1 2">KCTC23259</strain>
    </source>
</reference>
<sequence>MKKVLIIAIVVFISLACKEDKVEPTNLSQSELLSLNSWQLSRYINTSGKTLSNSELNISAVALYGLQFEFRADKETRAVDKITKTILNRGTWDLISGETVLDINITSFKGQFKIVTLSKGKLTLQASTGNFLSGVGSEINMEFTESKN</sequence>
<proteinExistence type="predicted"/>
<organism evidence="1 2">
    <name type="scientific">Lacihabitans soyangensis</name>
    <dbReference type="NCBI Taxonomy" id="869394"/>
    <lineage>
        <taxon>Bacteria</taxon>
        <taxon>Pseudomonadati</taxon>
        <taxon>Bacteroidota</taxon>
        <taxon>Cytophagia</taxon>
        <taxon>Cytophagales</taxon>
        <taxon>Leadbetterellaceae</taxon>
        <taxon>Lacihabitans</taxon>
    </lineage>
</organism>
<evidence type="ECO:0000313" key="2">
    <source>
        <dbReference type="Proteomes" id="UP001204144"/>
    </source>
</evidence>
<comment type="caution">
    <text evidence="1">The sequence shown here is derived from an EMBL/GenBank/DDBJ whole genome shotgun (WGS) entry which is preliminary data.</text>
</comment>
<keyword evidence="2" id="KW-1185">Reference proteome</keyword>